<reference evidence="3" key="2">
    <citation type="journal article" date="2021" name="Genome Biol. Evol.">
        <title>Developing a high-quality reference genome for a parasitic bivalve with doubly uniparental inheritance (Bivalvia: Unionida).</title>
        <authorList>
            <person name="Smith C.H."/>
        </authorList>
    </citation>
    <scope>NUCLEOTIDE SEQUENCE</scope>
    <source>
        <strain evidence="3">CHS0354</strain>
        <tissue evidence="3">Mantle</tissue>
    </source>
</reference>
<sequence length="307" mass="33707">MALWLNLLPKINAHDKDEKAPDGDYLHFANNTSTFDSSHMLINKFNDISPDHVPVNTLSSHVNDNPGGTTSDDSTTEHIGLEESSIQSWQLERESTRVKAVPGENNSTVSRRQIEILSMSSMPLSITVAVGCSLLFLNILIFAGVYYQKECIRKLRESGGGDVGANGIRKISKEDLSKESITHEIDLLMERPEDIISIVDTSNHKVSKNSPIYTSKKSLCKPDGYEYTALPTETSSPMHTAYTRKNIPKTGSQFNTDRNLATKLLMSISSAKLPEGDGTIKSYKEISSPAVNQVTSKNTTNNATTAV</sequence>
<dbReference type="AlphaFoldDB" id="A0AAE0VTX1"/>
<feature type="transmembrane region" description="Helical" evidence="2">
    <location>
        <begin position="126"/>
        <end position="147"/>
    </location>
</feature>
<gene>
    <name evidence="3" type="ORF">CHS0354_035005</name>
</gene>
<dbReference type="Proteomes" id="UP001195483">
    <property type="component" value="Unassembled WGS sequence"/>
</dbReference>
<evidence type="ECO:0000313" key="3">
    <source>
        <dbReference type="EMBL" id="KAK3589979.1"/>
    </source>
</evidence>
<dbReference type="EMBL" id="JAEAOA010002053">
    <property type="protein sequence ID" value="KAK3589979.1"/>
    <property type="molecule type" value="Genomic_DNA"/>
</dbReference>
<evidence type="ECO:0000313" key="4">
    <source>
        <dbReference type="Proteomes" id="UP001195483"/>
    </source>
</evidence>
<feature type="region of interest" description="Disordered" evidence="1">
    <location>
        <begin position="56"/>
        <end position="76"/>
    </location>
</feature>
<keyword evidence="2" id="KW-1133">Transmembrane helix</keyword>
<name>A0AAE0VTX1_9BIVA</name>
<comment type="caution">
    <text evidence="3">The sequence shown here is derived from an EMBL/GenBank/DDBJ whole genome shotgun (WGS) entry which is preliminary data.</text>
</comment>
<reference evidence="3" key="1">
    <citation type="journal article" date="2021" name="Genome Biol. Evol.">
        <title>A High-Quality Reference Genome for a Parasitic Bivalve with Doubly Uniparental Inheritance (Bivalvia: Unionida).</title>
        <authorList>
            <person name="Smith C.H."/>
        </authorList>
    </citation>
    <scope>NUCLEOTIDE SEQUENCE</scope>
    <source>
        <strain evidence="3">CHS0354</strain>
    </source>
</reference>
<reference evidence="3" key="3">
    <citation type="submission" date="2023-05" db="EMBL/GenBank/DDBJ databases">
        <authorList>
            <person name="Smith C.H."/>
        </authorList>
    </citation>
    <scope>NUCLEOTIDE SEQUENCE</scope>
    <source>
        <strain evidence="3">CHS0354</strain>
        <tissue evidence="3">Mantle</tissue>
    </source>
</reference>
<keyword evidence="2" id="KW-0812">Transmembrane</keyword>
<evidence type="ECO:0000256" key="2">
    <source>
        <dbReference type="SAM" id="Phobius"/>
    </source>
</evidence>
<organism evidence="3 4">
    <name type="scientific">Potamilus streckersoni</name>
    <dbReference type="NCBI Taxonomy" id="2493646"/>
    <lineage>
        <taxon>Eukaryota</taxon>
        <taxon>Metazoa</taxon>
        <taxon>Spiralia</taxon>
        <taxon>Lophotrochozoa</taxon>
        <taxon>Mollusca</taxon>
        <taxon>Bivalvia</taxon>
        <taxon>Autobranchia</taxon>
        <taxon>Heteroconchia</taxon>
        <taxon>Palaeoheterodonta</taxon>
        <taxon>Unionida</taxon>
        <taxon>Unionoidea</taxon>
        <taxon>Unionidae</taxon>
        <taxon>Ambleminae</taxon>
        <taxon>Lampsilini</taxon>
        <taxon>Potamilus</taxon>
    </lineage>
</organism>
<evidence type="ECO:0000256" key="1">
    <source>
        <dbReference type="SAM" id="MobiDB-lite"/>
    </source>
</evidence>
<accession>A0AAE0VTX1</accession>
<protein>
    <submittedName>
        <fullName evidence="3">Uncharacterized protein</fullName>
    </submittedName>
</protein>
<proteinExistence type="predicted"/>
<feature type="compositionally biased region" description="Polar residues" evidence="1">
    <location>
        <begin position="56"/>
        <end position="73"/>
    </location>
</feature>
<keyword evidence="2" id="KW-0472">Membrane</keyword>
<keyword evidence="4" id="KW-1185">Reference proteome</keyword>